<evidence type="ECO:0000313" key="2">
    <source>
        <dbReference type="Proteomes" id="UP000504632"/>
    </source>
</evidence>
<dbReference type="PANTHER" id="PTHR34763">
    <property type="entry name" value="PROTEIN FAM104A"/>
    <property type="match status" value="1"/>
</dbReference>
<dbReference type="GeneID" id="115826230"/>
<dbReference type="Pfam" id="PF15434">
    <property type="entry name" value="FAM104"/>
    <property type="match status" value="1"/>
</dbReference>
<dbReference type="PANTHER" id="PTHR34763:SF1">
    <property type="entry name" value="PROTEIN FAM104A"/>
    <property type="match status" value="1"/>
</dbReference>
<dbReference type="Proteomes" id="UP000504632">
    <property type="component" value="Chromosome 13"/>
</dbReference>
<dbReference type="InParanoid" id="A0A6J2WQE6"/>
<dbReference type="RefSeq" id="XP_030645827.1">
    <property type="nucleotide sequence ID" value="XM_030789967.1"/>
</dbReference>
<dbReference type="InterPro" id="IPR029222">
    <property type="entry name" value="VCF1/2-like"/>
</dbReference>
<accession>A0A6J2WQE6</accession>
<feature type="compositionally biased region" description="Low complexity" evidence="1">
    <location>
        <begin position="43"/>
        <end position="55"/>
    </location>
</feature>
<protein>
    <submittedName>
        <fullName evidence="3">Protein FAM104A</fullName>
    </submittedName>
</protein>
<evidence type="ECO:0000313" key="3">
    <source>
        <dbReference type="RefSeq" id="XP_030645827.1"/>
    </source>
</evidence>
<name>A0A6J2WQE6_CHACN</name>
<feature type="region of interest" description="Disordered" evidence="1">
    <location>
        <begin position="1"/>
        <end position="100"/>
    </location>
</feature>
<gene>
    <name evidence="3" type="primary">LOC115826230</name>
</gene>
<feature type="compositionally biased region" description="Polar residues" evidence="1">
    <location>
        <begin position="84"/>
        <end position="100"/>
    </location>
</feature>
<reference evidence="3" key="1">
    <citation type="submission" date="2025-08" db="UniProtKB">
        <authorList>
            <consortium name="RefSeq"/>
        </authorList>
    </citation>
    <scope>IDENTIFICATION</scope>
</reference>
<dbReference type="FunCoup" id="A0A6J2WQE6">
    <property type="interactions" value="338"/>
</dbReference>
<keyword evidence="2" id="KW-1185">Reference proteome</keyword>
<dbReference type="OrthoDB" id="8960999at2759"/>
<dbReference type="AlphaFoldDB" id="A0A6J2WQE6"/>
<evidence type="ECO:0000256" key="1">
    <source>
        <dbReference type="SAM" id="MobiDB-lite"/>
    </source>
</evidence>
<organism evidence="2 3">
    <name type="scientific">Chanos chanos</name>
    <name type="common">Milkfish</name>
    <name type="synonym">Mugil chanos</name>
    <dbReference type="NCBI Taxonomy" id="29144"/>
    <lineage>
        <taxon>Eukaryota</taxon>
        <taxon>Metazoa</taxon>
        <taxon>Chordata</taxon>
        <taxon>Craniata</taxon>
        <taxon>Vertebrata</taxon>
        <taxon>Euteleostomi</taxon>
        <taxon>Actinopterygii</taxon>
        <taxon>Neopterygii</taxon>
        <taxon>Teleostei</taxon>
        <taxon>Ostariophysi</taxon>
        <taxon>Gonorynchiformes</taxon>
        <taxon>Chanidae</taxon>
        <taxon>Chanos</taxon>
    </lineage>
</organism>
<sequence length="127" mass="13783">MLTENRKRQRCQGDEEDGQLMPRAKRSSTGHLPSEVGRDAWDSESSSSDSSGISSPEHVAGGSNSSSQCAVDNMGALNAHSPCSPLNTTQSTEQSGPMSLVSYHQINRVLREAHFHSLQSRGQSRDR</sequence>
<proteinExistence type="predicted"/>